<evidence type="ECO:0000256" key="2">
    <source>
        <dbReference type="ARBA" id="ARBA00007783"/>
    </source>
</evidence>
<comment type="similarity">
    <text evidence="2 9">Belongs to the ABC-2 integral membrane protein family.</text>
</comment>
<reference evidence="11 12" key="1">
    <citation type="submission" date="2020-10" db="EMBL/GenBank/DDBJ databases">
        <title>Complete genome sequence of Corynebacterium jeddahense DSM 45997, type strain of Corynebacterium jeddahense.</title>
        <authorList>
            <person name="Busche T."/>
            <person name="Kalinowski J."/>
            <person name="Ruckert C."/>
        </authorList>
    </citation>
    <scope>NUCLEOTIDE SEQUENCE [LARGE SCALE GENOMIC DNA]</scope>
    <source>
        <strain evidence="11 12">DSM 45997</strain>
    </source>
</reference>
<evidence type="ECO:0000313" key="12">
    <source>
        <dbReference type="Proteomes" id="UP001218071"/>
    </source>
</evidence>
<keyword evidence="12" id="KW-1185">Reference proteome</keyword>
<feature type="transmembrane region" description="Helical" evidence="9">
    <location>
        <begin position="154"/>
        <end position="173"/>
    </location>
</feature>
<feature type="transmembrane region" description="Helical" evidence="9">
    <location>
        <begin position="76"/>
        <end position="97"/>
    </location>
</feature>
<dbReference type="InterPro" id="IPR047817">
    <property type="entry name" value="ABC2_TM_bact-type"/>
</dbReference>
<evidence type="ECO:0000256" key="1">
    <source>
        <dbReference type="ARBA" id="ARBA00004429"/>
    </source>
</evidence>
<evidence type="ECO:0000256" key="8">
    <source>
        <dbReference type="ARBA" id="ARBA00023136"/>
    </source>
</evidence>
<evidence type="ECO:0000256" key="3">
    <source>
        <dbReference type="ARBA" id="ARBA00022448"/>
    </source>
</evidence>
<evidence type="ECO:0000256" key="6">
    <source>
        <dbReference type="ARBA" id="ARBA00022692"/>
    </source>
</evidence>
<dbReference type="Pfam" id="PF01061">
    <property type="entry name" value="ABC2_membrane"/>
    <property type="match status" value="1"/>
</dbReference>
<dbReference type="RefSeq" id="WP_042407467.1">
    <property type="nucleotide sequence ID" value="NZ_CBYN010000057.1"/>
</dbReference>
<keyword evidence="6 9" id="KW-0812">Transmembrane</keyword>
<dbReference type="PANTHER" id="PTHR30413">
    <property type="entry name" value="INNER MEMBRANE TRANSPORT PERMEASE"/>
    <property type="match status" value="1"/>
</dbReference>
<proteinExistence type="inferred from homology"/>
<dbReference type="EMBL" id="CP063194">
    <property type="protein sequence ID" value="WCZ39370.1"/>
    <property type="molecule type" value="Genomic_DNA"/>
</dbReference>
<feature type="transmembrane region" description="Helical" evidence="9">
    <location>
        <begin position="106"/>
        <end position="124"/>
    </location>
</feature>
<keyword evidence="8 9" id="KW-0472">Membrane</keyword>
<keyword evidence="4 9" id="KW-1003">Cell membrane</keyword>
<dbReference type="InterPro" id="IPR013525">
    <property type="entry name" value="ABC2_TM"/>
</dbReference>
<feature type="domain" description="ABC transmembrane type-2" evidence="10">
    <location>
        <begin position="73"/>
        <end position="297"/>
    </location>
</feature>
<evidence type="ECO:0000313" key="11">
    <source>
        <dbReference type="EMBL" id="WCZ39370.1"/>
    </source>
</evidence>
<name>A0ABY7UKW7_9CORY</name>
<accession>A0ABY7UKW7</accession>
<feature type="transmembrane region" description="Helical" evidence="9">
    <location>
        <begin position="180"/>
        <end position="205"/>
    </location>
</feature>
<dbReference type="PROSITE" id="PS51012">
    <property type="entry name" value="ABC_TM2"/>
    <property type="match status" value="1"/>
</dbReference>
<evidence type="ECO:0000256" key="5">
    <source>
        <dbReference type="ARBA" id="ARBA00022519"/>
    </source>
</evidence>
<evidence type="ECO:0000256" key="7">
    <source>
        <dbReference type="ARBA" id="ARBA00022989"/>
    </source>
</evidence>
<evidence type="ECO:0000259" key="10">
    <source>
        <dbReference type="PROSITE" id="PS51012"/>
    </source>
</evidence>
<dbReference type="PANTHER" id="PTHR30413:SF8">
    <property type="entry name" value="TRANSPORT PERMEASE PROTEIN"/>
    <property type="match status" value="1"/>
</dbReference>
<protein>
    <recommendedName>
        <fullName evidence="9">Transport permease protein</fullName>
    </recommendedName>
</protein>
<comment type="subcellular location">
    <subcellularLocation>
        <location evidence="1">Cell inner membrane</location>
        <topology evidence="1">Multi-pass membrane protein</topology>
    </subcellularLocation>
    <subcellularLocation>
        <location evidence="9">Cell membrane</location>
        <topology evidence="9">Multi-pass membrane protein</topology>
    </subcellularLocation>
</comment>
<feature type="transmembrane region" description="Helical" evidence="9">
    <location>
        <begin position="217"/>
        <end position="236"/>
    </location>
</feature>
<keyword evidence="3 9" id="KW-0813">Transport</keyword>
<keyword evidence="5" id="KW-0997">Cell inner membrane</keyword>
<sequence length="306" mass="35020">MRRNCSQAEDTHKEADLLGVQEPITVEVNMRGMRKLNVRPPLQLYLQQLWGRRHFIVTDARFRAFRTAKSYNLWRFWLIAQPLLDATMYGIIFGFLLKTSRGVENFIGFLIIGVTFFGFLTSLVNGGQSLVQTSKNLIQAFSFPKATLVFSQSLRYLIDNLPALLIAIVFALVAQWHKPISWTVILVIPLTFLVWAFGTGLMFIVARITAFLPDFKVIISVGIRAWFFSSGIFFPLERYAHSPILYKIFSLNPGYIFLTAIRDSVLYATVPSAQTWLTLIAWSLGTFIVGLVFFWMAEERYINVHA</sequence>
<evidence type="ECO:0000256" key="9">
    <source>
        <dbReference type="RuleBase" id="RU361157"/>
    </source>
</evidence>
<dbReference type="Proteomes" id="UP001218071">
    <property type="component" value="Chromosome"/>
</dbReference>
<evidence type="ECO:0000256" key="4">
    <source>
        <dbReference type="ARBA" id="ARBA00022475"/>
    </source>
</evidence>
<organism evidence="11 12">
    <name type="scientific">Corynebacterium jeddahense</name>
    <dbReference type="NCBI Taxonomy" id="1414719"/>
    <lineage>
        <taxon>Bacteria</taxon>
        <taxon>Bacillati</taxon>
        <taxon>Actinomycetota</taxon>
        <taxon>Actinomycetes</taxon>
        <taxon>Mycobacteriales</taxon>
        <taxon>Corynebacteriaceae</taxon>
        <taxon>Corynebacterium</taxon>
    </lineage>
</organism>
<gene>
    <name evidence="11" type="ORF">CJEDD_08910</name>
</gene>
<feature type="transmembrane region" description="Helical" evidence="9">
    <location>
        <begin position="276"/>
        <end position="297"/>
    </location>
</feature>
<keyword evidence="7 9" id="KW-1133">Transmembrane helix</keyword>